<dbReference type="Proteomes" id="UP001501035">
    <property type="component" value="Unassembled WGS sequence"/>
</dbReference>
<evidence type="ECO:0000313" key="2">
    <source>
        <dbReference type="EMBL" id="GAA3046175.1"/>
    </source>
</evidence>
<evidence type="ECO:0000256" key="1">
    <source>
        <dbReference type="SAM" id="MobiDB-lite"/>
    </source>
</evidence>
<feature type="region of interest" description="Disordered" evidence="1">
    <location>
        <begin position="1"/>
        <end position="26"/>
    </location>
</feature>
<proteinExistence type="predicted"/>
<accession>A0ABP6LL33</accession>
<organism evidence="2 3">
    <name type="scientific">Gordonia defluvii</name>
    <dbReference type="NCBI Taxonomy" id="283718"/>
    <lineage>
        <taxon>Bacteria</taxon>
        <taxon>Bacillati</taxon>
        <taxon>Actinomycetota</taxon>
        <taxon>Actinomycetes</taxon>
        <taxon>Mycobacteriales</taxon>
        <taxon>Gordoniaceae</taxon>
        <taxon>Gordonia</taxon>
    </lineage>
</organism>
<keyword evidence="3" id="KW-1185">Reference proteome</keyword>
<comment type="caution">
    <text evidence="2">The sequence shown here is derived from an EMBL/GenBank/DDBJ whole genome shotgun (WGS) entry which is preliminary data.</text>
</comment>
<name>A0ABP6LL33_9ACTN</name>
<gene>
    <name evidence="2" type="ORF">GCM10010528_26720</name>
</gene>
<sequence length="97" mass="11059">MQFYLRNRPQPESKARGETPLTSGTGSQIRYTYANIVGMGSKNATAKVRDLKPKKKCCRKDVRCIRCPVVVHRLRKLDVDGMNRKKLEKAIKKARVA</sequence>
<evidence type="ECO:0000313" key="3">
    <source>
        <dbReference type="Proteomes" id="UP001501035"/>
    </source>
</evidence>
<dbReference type="EMBL" id="BAAAVS010000056">
    <property type="protein sequence ID" value="GAA3046175.1"/>
    <property type="molecule type" value="Genomic_DNA"/>
</dbReference>
<reference evidence="3" key="1">
    <citation type="journal article" date="2019" name="Int. J. Syst. Evol. Microbiol.">
        <title>The Global Catalogue of Microorganisms (GCM) 10K type strain sequencing project: providing services to taxonomists for standard genome sequencing and annotation.</title>
        <authorList>
            <consortium name="The Broad Institute Genomics Platform"/>
            <consortium name="The Broad Institute Genome Sequencing Center for Infectious Disease"/>
            <person name="Wu L."/>
            <person name="Ma J."/>
        </authorList>
    </citation>
    <scope>NUCLEOTIDE SEQUENCE [LARGE SCALE GENOMIC DNA]</scope>
    <source>
        <strain evidence="3">JCM 14234</strain>
    </source>
</reference>
<protein>
    <submittedName>
        <fullName evidence="2">Uncharacterized protein</fullName>
    </submittedName>
</protein>